<feature type="chain" id="PRO_5045111613" description="Lipoprotein" evidence="2">
    <location>
        <begin position="17"/>
        <end position="84"/>
    </location>
</feature>
<organism evidence="3 4">
    <name type="scientific">Sphingomonas naphthae</name>
    <dbReference type="NCBI Taxonomy" id="1813468"/>
    <lineage>
        <taxon>Bacteria</taxon>
        <taxon>Pseudomonadati</taxon>
        <taxon>Pseudomonadota</taxon>
        <taxon>Alphaproteobacteria</taxon>
        <taxon>Sphingomonadales</taxon>
        <taxon>Sphingomonadaceae</taxon>
        <taxon>Sphingomonas</taxon>
    </lineage>
</organism>
<feature type="compositionally biased region" description="Basic and acidic residues" evidence="1">
    <location>
        <begin position="55"/>
        <end position="75"/>
    </location>
</feature>
<keyword evidence="2" id="KW-0732">Signal</keyword>
<evidence type="ECO:0000313" key="3">
    <source>
        <dbReference type="EMBL" id="WCT73225.1"/>
    </source>
</evidence>
<evidence type="ECO:0000256" key="1">
    <source>
        <dbReference type="SAM" id="MobiDB-lite"/>
    </source>
</evidence>
<accession>A0ABY7TLG1</accession>
<sequence length="84" mass="9234">MRIKALMMTALLPAMAAGLSGCVVGAVASTAVGVATLPVRAAGYTADKLTTSQSEADRNYGRKMRKEDERRAREERKRRKHQRD</sequence>
<proteinExistence type="predicted"/>
<dbReference type="Proteomes" id="UP001220395">
    <property type="component" value="Chromosome"/>
</dbReference>
<dbReference type="EMBL" id="CP117411">
    <property type="protein sequence ID" value="WCT73225.1"/>
    <property type="molecule type" value="Genomic_DNA"/>
</dbReference>
<dbReference type="PROSITE" id="PS51257">
    <property type="entry name" value="PROKAR_LIPOPROTEIN"/>
    <property type="match status" value="1"/>
</dbReference>
<protein>
    <recommendedName>
        <fullName evidence="5">Lipoprotein</fullName>
    </recommendedName>
</protein>
<feature type="signal peptide" evidence="2">
    <location>
        <begin position="1"/>
        <end position="16"/>
    </location>
</feature>
<evidence type="ECO:0000256" key="2">
    <source>
        <dbReference type="SAM" id="SignalP"/>
    </source>
</evidence>
<keyword evidence="4" id="KW-1185">Reference proteome</keyword>
<evidence type="ECO:0000313" key="4">
    <source>
        <dbReference type="Proteomes" id="UP001220395"/>
    </source>
</evidence>
<gene>
    <name evidence="3" type="ORF">PQ455_16640</name>
</gene>
<dbReference type="RefSeq" id="WP_273687288.1">
    <property type="nucleotide sequence ID" value="NZ_CP117411.1"/>
</dbReference>
<reference evidence="3 4" key="1">
    <citation type="submission" date="2023-02" db="EMBL/GenBank/DDBJ databases">
        <title>Genome sequence of Sphingomonas naphthae.</title>
        <authorList>
            <person name="Kim S."/>
            <person name="Heo J."/>
            <person name="Kwon S.-W."/>
        </authorList>
    </citation>
    <scope>NUCLEOTIDE SEQUENCE [LARGE SCALE GENOMIC DNA]</scope>
    <source>
        <strain evidence="3 4">KACC 18716</strain>
    </source>
</reference>
<evidence type="ECO:0008006" key="5">
    <source>
        <dbReference type="Google" id="ProtNLM"/>
    </source>
</evidence>
<feature type="region of interest" description="Disordered" evidence="1">
    <location>
        <begin position="45"/>
        <end position="84"/>
    </location>
</feature>
<name>A0ABY7TLG1_9SPHN</name>